<dbReference type="Proteomes" id="UP000188879">
    <property type="component" value="Unassembled WGS sequence"/>
</dbReference>
<dbReference type="Pfam" id="PF04796">
    <property type="entry name" value="RepA_C"/>
    <property type="match status" value="1"/>
</dbReference>
<organism evidence="1 2">
    <name type="scientific">Teichococcus deserti</name>
    <dbReference type="NCBI Taxonomy" id="1817963"/>
    <lineage>
        <taxon>Bacteria</taxon>
        <taxon>Pseudomonadati</taxon>
        <taxon>Pseudomonadota</taxon>
        <taxon>Alphaproteobacteria</taxon>
        <taxon>Acetobacterales</taxon>
        <taxon>Roseomonadaceae</taxon>
        <taxon>Roseomonas</taxon>
    </lineage>
</organism>
<dbReference type="InterPro" id="IPR006881">
    <property type="entry name" value="RepA_C"/>
</dbReference>
<protein>
    <submittedName>
        <fullName evidence="1">Plasmid replication initiator</fullName>
    </submittedName>
</protein>
<keyword evidence="2" id="KW-1185">Reference proteome</keyword>
<comment type="caution">
    <text evidence="1">The sequence shown here is derived from an EMBL/GenBank/DDBJ whole genome shotgun (WGS) entry which is preliminary data.</text>
</comment>
<proteinExistence type="predicted"/>
<dbReference type="AlphaFoldDB" id="A0A1V2H4Z6"/>
<reference evidence="1 2" key="1">
    <citation type="submission" date="2016-10" db="EMBL/GenBank/DDBJ databases">
        <title>Draft Genome sequence of Roseomonas sp. strain M3.</title>
        <authorList>
            <person name="Subhash Y."/>
            <person name="Lee S."/>
        </authorList>
    </citation>
    <scope>NUCLEOTIDE SEQUENCE [LARGE SCALE GENOMIC DNA]</scope>
    <source>
        <strain evidence="1 2">M3</strain>
    </source>
</reference>
<evidence type="ECO:0000313" key="2">
    <source>
        <dbReference type="Proteomes" id="UP000188879"/>
    </source>
</evidence>
<gene>
    <name evidence="1" type="ORF">BKE38_10765</name>
</gene>
<accession>A0A1V2H4Z6</accession>
<dbReference type="EMBL" id="MLCO01000088">
    <property type="protein sequence ID" value="ONG54222.1"/>
    <property type="molecule type" value="Genomic_DNA"/>
</dbReference>
<evidence type="ECO:0000313" key="1">
    <source>
        <dbReference type="EMBL" id="ONG54222.1"/>
    </source>
</evidence>
<sequence length="324" mass="35597">MMGTVHTLIETHGRQASRELVEGRRGPRIVEAAASWAADEDIGIGYIHSGWCQTALPHRRPDDNTAIWKLETDSMTLLVEPGVRLGPDGQPAHVGVPFGAIARLILIYLQSEALRTGSRDIQLGRSLRDFLGRLGVSVGGKTTKLVREQADRISRCRLSFHFTRNGASVLVNQNIVDIAMFVDDPAGPAGQGDLFVENARLSESFFQQLKQHAVPLDEAAIRHIRNSSMALDVYCWLAYRLHALTDDKLISWTALATQFGAGIRLRKHFKAAFTENLQLAQAVYRDARVELTPDGLLLHPSAPPVRKLVSAAASPVGKVHGLIR</sequence>
<name>A0A1V2H4Z6_9PROT</name>